<protein>
    <submittedName>
        <fullName evidence="1">Histone-lysine N-methyltransferase</fullName>
        <ecNumber evidence="1">2.1.1.354</ecNumber>
    </submittedName>
</protein>
<name>A0A9K3H484_HELAN</name>
<evidence type="ECO:0000313" key="2">
    <source>
        <dbReference type="Proteomes" id="UP000215914"/>
    </source>
</evidence>
<reference evidence="1" key="1">
    <citation type="journal article" date="2017" name="Nature">
        <title>The sunflower genome provides insights into oil metabolism, flowering and Asterid evolution.</title>
        <authorList>
            <person name="Badouin H."/>
            <person name="Gouzy J."/>
            <person name="Grassa C.J."/>
            <person name="Murat F."/>
            <person name="Staton S.E."/>
            <person name="Cottret L."/>
            <person name="Lelandais-Briere C."/>
            <person name="Owens G.L."/>
            <person name="Carrere S."/>
            <person name="Mayjonade B."/>
            <person name="Legrand L."/>
            <person name="Gill N."/>
            <person name="Kane N.C."/>
            <person name="Bowers J.E."/>
            <person name="Hubner S."/>
            <person name="Bellec A."/>
            <person name="Berard A."/>
            <person name="Berges H."/>
            <person name="Blanchet N."/>
            <person name="Boniface M.C."/>
            <person name="Brunel D."/>
            <person name="Catrice O."/>
            <person name="Chaidir N."/>
            <person name="Claudel C."/>
            <person name="Donnadieu C."/>
            <person name="Faraut T."/>
            <person name="Fievet G."/>
            <person name="Helmstetter N."/>
            <person name="King M."/>
            <person name="Knapp S.J."/>
            <person name="Lai Z."/>
            <person name="Le Paslier M.C."/>
            <person name="Lippi Y."/>
            <person name="Lorenzon L."/>
            <person name="Mandel J.R."/>
            <person name="Marage G."/>
            <person name="Marchand G."/>
            <person name="Marquand E."/>
            <person name="Bret-Mestries E."/>
            <person name="Morien E."/>
            <person name="Nambeesan S."/>
            <person name="Nguyen T."/>
            <person name="Pegot-Espagnet P."/>
            <person name="Pouilly N."/>
            <person name="Raftis F."/>
            <person name="Sallet E."/>
            <person name="Schiex T."/>
            <person name="Thomas J."/>
            <person name="Vandecasteele C."/>
            <person name="Vares D."/>
            <person name="Vear F."/>
            <person name="Vautrin S."/>
            <person name="Crespi M."/>
            <person name="Mangin B."/>
            <person name="Burke J.M."/>
            <person name="Salse J."/>
            <person name="Munos S."/>
            <person name="Vincourt P."/>
            <person name="Rieseberg L.H."/>
            <person name="Langlade N.B."/>
        </authorList>
    </citation>
    <scope>NUCLEOTIDE SEQUENCE</scope>
    <source>
        <tissue evidence="1">Leaves</tissue>
    </source>
</reference>
<gene>
    <name evidence="1" type="ORF">HanXRQr2_Chr15g0708321</name>
</gene>
<dbReference type="GO" id="GO:0140999">
    <property type="term" value="F:histone H3K4 trimethyltransferase activity"/>
    <property type="evidence" value="ECO:0007669"/>
    <property type="project" value="UniProtKB-EC"/>
</dbReference>
<dbReference type="Gene3D" id="2.170.270.10">
    <property type="entry name" value="SET domain"/>
    <property type="match status" value="1"/>
</dbReference>
<proteinExistence type="predicted"/>
<keyword evidence="1" id="KW-0808">Transferase</keyword>
<dbReference type="GO" id="GO:0032259">
    <property type="term" value="P:methylation"/>
    <property type="evidence" value="ECO:0007669"/>
    <property type="project" value="UniProtKB-KW"/>
</dbReference>
<evidence type="ECO:0000313" key="1">
    <source>
        <dbReference type="EMBL" id="KAF5765836.1"/>
    </source>
</evidence>
<dbReference type="AlphaFoldDB" id="A0A9K3H484"/>
<organism evidence="1 2">
    <name type="scientific">Helianthus annuus</name>
    <name type="common">Common sunflower</name>
    <dbReference type="NCBI Taxonomy" id="4232"/>
    <lineage>
        <taxon>Eukaryota</taxon>
        <taxon>Viridiplantae</taxon>
        <taxon>Streptophyta</taxon>
        <taxon>Embryophyta</taxon>
        <taxon>Tracheophyta</taxon>
        <taxon>Spermatophyta</taxon>
        <taxon>Magnoliopsida</taxon>
        <taxon>eudicotyledons</taxon>
        <taxon>Gunneridae</taxon>
        <taxon>Pentapetalae</taxon>
        <taxon>asterids</taxon>
        <taxon>campanulids</taxon>
        <taxon>Asterales</taxon>
        <taxon>Asteraceae</taxon>
        <taxon>Asteroideae</taxon>
        <taxon>Heliantheae alliance</taxon>
        <taxon>Heliantheae</taxon>
        <taxon>Helianthus</taxon>
    </lineage>
</organism>
<dbReference type="PANTHER" id="PTHR48458">
    <property type="entry name" value="SET DOMAIN-CONTAINING PROTEIN"/>
    <property type="match status" value="1"/>
</dbReference>
<dbReference type="EMBL" id="MNCJ02000330">
    <property type="protein sequence ID" value="KAF5765836.1"/>
    <property type="molecule type" value="Genomic_DNA"/>
</dbReference>
<comment type="caution">
    <text evidence="1">The sequence shown here is derived from an EMBL/GenBank/DDBJ whole genome shotgun (WGS) entry which is preliminary data.</text>
</comment>
<dbReference type="EC" id="2.1.1.354" evidence="1"/>
<dbReference type="PANTHER" id="PTHR48458:SF1">
    <property type="entry name" value="SET DOMAIN-CONTAINING PROTEIN"/>
    <property type="match status" value="1"/>
</dbReference>
<keyword evidence="2" id="KW-1185">Reference proteome</keyword>
<sequence length="152" mass="17518">MPLKLRYSSCGITRRPFSVLLCFQDSFLLPVFDVLYFLELIDSRKHKRRTCTLVHRKKSRRLLPYTPSKDFDQRLEQMKSLTSALKAVNMEFSNDLTYPPGMAPESANRADLENGGVQVLSNGDIETYHKCRAMAERGEYPPLRIVYDPIEG</sequence>
<dbReference type="InterPro" id="IPR053114">
    <property type="entry name" value="ATXR5/ATXR6"/>
</dbReference>
<dbReference type="Proteomes" id="UP000215914">
    <property type="component" value="Unassembled WGS sequence"/>
</dbReference>
<dbReference type="InterPro" id="IPR046341">
    <property type="entry name" value="SET_dom_sf"/>
</dbReference>
<accession>A0A9K3H484</accession>
<reference evidence="1" key="2">
    <citation type="submission" date="2020-06" db="EMBL/GenBank/DDBJ databases">
        <title>Helianthus annuus Genome sequencing and assembly Release 2.</title>
        <authorList>
            <person name="Gouzy J."/>
            <person name="Langlade N."/>
            <person name="Munos S."/>
        </authorList>
    </citation>
    <scope>NUCLEOTIDE SEQUENCE</scope>
    <source>
        <tissue evidence="1">Leaves</tissue>
    </source>
</reference>
<keyword evidence="1" id="KW-0489">Methyltransferase</keyword>
<dbReference type="Gramene" id="mRNA:HanXRQr2_Chr15g0708321">
    <property type="protein sequence ID" value="mRNA:HanXRQr2_Chr15g0708321"/>
    <property type="gene ID" value="HanXRQr2_Chr15g0708321"/>
</dbReference>